<dbReference type="PROSITE" id="PS51819">
    <property type="entry name" value="VOC"/>
    <property type="match status" value="1"/>
</dbReference>
<reference evidence="2" key="1">
    <citation type="submission" date="2020-01" db="EMBL/GenBank/DDBJ databases">
        <authorList>
            <person name="Seo Y.L."/>
        </authorList>
    </citation>
    <scope>NUCLEOTIDE SEQUENCE</scope>
    <source>
        <strain evidence="2">R11</strain>
    </source>
</reference>
<feature type="domain" description="VOC" evidence="1">
    <location>
        <begin position="6"/>
        <end position="139"/>
    </location>
</feature>
<dbReference type="RefSeq" id="WP_166586635.1">
    <property type="nucleotide sequence ID" value="NZ_WWEO01000043.1"/>
</dbReference>
<evidence type="ECO:0000259" key="1">
    <source>
        <dbReference type="PROSITE" id="PS51819"/>
    </source>
</evidence>
<comment type="caution">
    <text evidence="2">The sequence shown here is derived from an EMBL/GenBank/DDBJ whole genome shotgun (WGS) entry which is preliminary data.</text>
</comment>
<dbReference type="InterPro" id="IPR037523">
    <property type="entry name" value="VOC_core"/>
</dbReference>
<dbReference type="AlphaFoldDB" id="A0A966DUP9"/>
<accession>A0A966DUP9</accession>
<dbReference type="Gene3D" id="3.30.720.120">
    <property type="match status" value="1"/>
</dbReference>
<protein>
    <recommendedName>
        <fullName evidence="1">VOC domain-containing protein</fullName>
    </recommendedName>
</protein>
<dbReference type="InterPro" id="IPR029068">
    <property type="entry name" value="Glyas_Bleomycin-R_OHBP_Dase"/>
</dbReference>
<dbReference type="Gene3D" id="3.30.720.110">
    <property type="match status" value="1"/>
</dbReference>
<reference evidence="2" key="2">
    <citation type="submission" date="2020-10" db="EMBL/GenBank/DDBJ databases">
        <title>Mucilaginibacter sp. nov., isolated from soil.</title>
        <authorList>
            <person name="Jeon C.O."/>
        </authorList>
    </citation>
    <scope>NUCLEOTIDE SEQUENCE</scope>
    <source>
        <strain evidence="2">R11</strain>
    </source>
</reference>
<dbReference type="EMBL" id="WWEO01000043">
    <property type="protein sequence ID" value="NCD70676.1"/>
    <property type="molecule type" value="Genomic_DNA"/>
</dbReference>
<proteinExistence type="predicted"/>
<evidence type="ECO:0000313" key="2">
    <source>
        <dbReference type="EMBL" id="NCD70676.1"/>
    </source>
</evidence>
<name>A0A966DUP9_9SPHI</name>
<dbReference type="Pfam" id="PF00903">
    <property type="entry name" value="Glyoxalase"/>
    <property type="match status" value="1"/>
</dbReference>
<dbReference type="Proteomes" id="UP000638732">
    <property type="component" value="Unassembled WGS sequence"/>
</dbReference>
<evidence type="ECO:0000313" key="3">
    <source>
        <dbReference type="Proteomes" id="UP000638732"/>
    </source>
</evidence>
<dbReference type="SUPFAM" id="SSF54593">
    <property type="entry name" value="Glyoxalase/Bleomycin resistance protein/Dihydroxybiphenyl dioxygenase"/>
    <property type="match status" value="1"/>
</dbReference>
<dbReference type="InterPro" id="IPR004360">
    <property type="entry name" value="Glyas_Fos-R_dOase_dom"/>
</dbReference>
<gene>
    <name evidence="2" type="ORF">GSY63_15010</name>
</gene>
<organism evidence="2 3">
    <name type="scientific">Mucilaginibacter agri</name>
    <dbReference type="NCBI Taxonomy" id="2695265"/>
    <lineage>
        <taxon>Bacteria</taxon>
        <taxon>Pseudomonadati</taxon>
        <taxon>Bacteroidota</taxon>
        <taxon>Sphingobacteriia</taxon>
        <taxon>Sphingobacteriales</taxon>
        <taxon>Sphingobacteriaceae</taxon>
        <taxon>Mucilaginibacter</taxon>
    </lineage>
</organism>
<sequence>MANTYPPIIPMLAYEDGVKAMEWLSRVFGFTEQTKWLDDNGRLTHGELAMGEGVIMLAEPSPDYQSPRHHREVCEASAKWQSVPYVINGVLVYVDDVEAHFEHAKASGATILSAIETGGPGTRYRAEDLEGQRWMFMEKG</sequence>
<keyword evidence="3" id="KW-1185">Reference proteome</keyword>